<organism evidence="4 5">
    <name type="scientific">Citroniella saccharovorans</name>
    <dbReference type="NCBI Taxonomy" id="2053367"/>
    <lineage>
        <taxon>Bacteria</taxon>
        <taxon>Bacillati</taxon>
        <taxon>Bacillota</taxon>
        <taxon>Tissierellia</taxon>
        <taxon>Tissierellales</taxon>
        <taxon>Peptoniphilaceae</taxon>
        <taxon>Citroniella</taxon>
    </lineage>
</organism>
<sequence length="314" mass="36232">MNKRIRKIIGYILIILGIALPLFAFTKLTVNSFMSRSRYVSYKDEFQKIDPDSLKKREEEIIEYNKKIKNQSEKAVVDPFEANDYRANYELKTIGQDEIFAYMIIPKIDVIKPIYLDASYDHLDKGFAQIEGTGLPVGGRGTRCVIAGHRGWYGDTFLLHADELESGDEIFIDRGSEVLTYYVTDKEIIDANDWKSLEPKEDEDMLTLLTCHPPIPPFPDRLLVNAVRRSDEIKEDFIEESSEKTDENPSGKITVKKIDLDKLISSTKVSNKTLITNIVIYTFTLIGYIALFFTIYKFIRFLKKEKRGAKQLKR</sequence>
<gene>
    <name evidence="4" type="ORF">VLK81_02760</name>
</gene>
<feature type="active site" description="Proton donor/acceptor" evidence="2">
    <location>
        <position position="149"/>
    </location>
</feature>
<feature type="active site" description="Acyl-thioester intermediate" evidence="2">
    <location>
        <position position="211"/>
    </location>
</feature>
<reference evidence="4 5" key="1">
    <citation type="submission" date="2024-01" db="EMBL/GenBank/DDBJ databases">
        <title>Complete genome sequence of Citroniella saccharovorans strain M6.X9, isolated from human fecal sample.</title>
        <authorList>
            <person name="Cheng G."/>
            <person name="Westerholm M."/>
            <person name="Schnurer A."/>
        </authorList>
    </citation>
    <scope>NUCLEOTIDE SEQUENCE [LARGE SCALE GENOMIC DNA]</scope>
    <source>
        <strain evidence="4 5">DSM 29873</strain>
    </source>
</reference>
<dbReference type="Gene3D" id="2.40.260.10">
    <property type="entry name" value="Sortase"/>
    <property type="match status" value="1"/>
</dbReference>
<protein>
    <submittedName>
        <fullName evidence="4">Class C sortase</fullName>
    </submittedName>
</protein>
<dbReference type="InterPro" id="IPR005754">
    <property type="entry name" value="Sortase"/>
</dbReference>
<dbReference type="InterPro" id="IPR042002">
    <property type="entry name" value="Sortase_C"/>
</dbReference>
<evidence type="ECO:0000313" key="4">
    <source>
        <dbReference type="EMBL" id="MEB3428955.1"/>
    </source>
</evidence>
<evidence type="ECO:0000256" key="2">
    <source>
        <dbReference type="PIRSR" id="PIRSR605754-1"/>
    </source>
</evidence>
<proteinExistence type="predicted"/>
<keyword evidence="3" id="KW-0472">Membrane</keyword>
<evidence type="ECO:0000256" key="3">
    <source>
        <dbReference type="SAM" id="Phobius"/>
    </source>
</evidence>
<dbReference type="EMBL" id="JAYKOT010000003">
    <property type="protein sequence ID" value="MEB3428955.1"/>
    <property type="molecule type" value="Genomic_DNA"/>
</dbReference>
<dbReference type="NCBIfam" id="TIGR01076">
    <property type="entry name" value="sortase_fam"/>
    <property type="match status" value="1"/>
</dbReference>
<dbReference type="SUPFAM" id="SSF63817">
    <property type="entry name" value="Sortase"/>
    <property type="match status" value="1"/>
</dbReference>
<dbReference type="GO" id="GO:0016787">
    <property type="term" value="F:hydrolase activity"/>
    <property type="evidence" value="ECO:0007669"/>
    <property type="project" value="UniProtKB-KW"/>
</dbReference>
<accession>A0AAW9MWK7</accession>
<name>A0AAW9MWK7_9FIRM</name>
<evidence type="ECO:0000256" key="1">
    <source>
        <dbReference type="ARBA" id="ARBA00022801"/>
    </source>
</evidence>
<keyword evidence="3" id="KW-0812">Transmembrane</keyword>
<comment type="caution">
    <text evidence="4">The sequence shown here is derived from an EMBL/GenBank/DDBJ whole genome shotgun (WGS) entry which is preliminary data.</text>
</comment>
<feature type="transmembrane region" description="Helical" evidence="3">
    <location>
        <begin position="278"/>
        <end position="299"/>
    </location>
</feature>
<dbReference type="Proteomes" id="UP001357733">
    <property type="component" value="Unassembled WGS sequence"/>
</dbReference>
<dbReference type="CDD" id="cd05827">
    <property type="entry name" value="Sortase_C"/>
    <property type="match status" value="1"/>
</dbReference>
<dbReference type="AlphaFoldDB" id="A0AAW9MWK7"/>
<dbReference type="InterPro" id="IPR023365">
    <property type="entry name" value="Sortase_dom-sf"/>
</dbReference>
<dbReference type="NCBIfam" id="NF033745">
    <property type="entry name" value="class_C_sortase"/>
    <property type="match status" value="1"/>
</dbReference>
<keyword evidence="5" id="KW-1185">Reference proteome</keyword>
<evidence type="ECO:0000313" key="5">
    <source>
        <dbReference type="Proteomes" id="UP001357733"/>
    </source>
</evidence>
<dbReference type="Pfam" id="PF04203">
    <property type="entry name" value="Sortase"/>
    <property type="match status" value="1"/>
</dbReference>
<keyword evidence="3" id="KW-1133">Transmembrane helix</keyword>
<dbReference type="RefSeq" id="WP_324619029.1">
    <property type="nucleotide sequence ID" value="NZ_JAYKOT010000003.1"/>
</dbReference>
<keyword evidence="1" id="KW-0378">Hydrolase</keyword>